<sequence length="322" mass="36919">MEENQKIEDILIAKHLSGEISPKEEIQLQEWMKESNEHQLHFEGMKAVWEATHQLKVEVDIDKAWNKMSLEIDKKPQKTIKFIPWQTISAVVAAMLLLFLGIRFFQQDDTTQDTLYTKIESQDTPLLDTLNDGSIITLNQQSALAVQSFEGNSREMTLDGEAYFEVSHNENQPFIVHTKYGDVTVLGTKFNVNTLNNKVTVTVTEGLVKLTAPNKEYVLLPKGKKGIYEPNTASPSEQEVNVINEMFWKDQQLEFKDAPFQEVISTIENAYQVNIEVNNENLYQKNITSSFDHDSIESIFQVLEVTLNLRVQKTADKQYLVD</sequence>
<dbReference type="PANTHER" id="PTHR30273:SF2">
    <property type="entry name" value="PROTEIN FECR"/>
    <property type="match status" value="1"/>
</dbReference>
<evidence type="ECO:0000259" key="2">
    <source>
        <dbReference type="Pfam" id="PF04773"/>
    </source>
</evidence>
<evidence type="ECO:0000256" key="1">
    <source>
        <dbReference type="SAM" id="Phobius"/>
    </source>
</evidence>
<keyword evidence="1" id="KW-0472">Membrane</keyword>
<feature type="domain" description="FecR protein" evidence="2">
    <location>
        <begin position="129"/>
        <end position="209"/>
    </location>
</feature>
<proteinExistence type="predicted"/>
<evidence type="ECO:0008006" key="6">
    <source>
        <dbReference type="Google" id="ProtNLM"/>
    </source>
</evidence>
<dbReference type="PIRSF" id="PIRSF018266">
    <property type="entry name" value="FecR"/>
    <property type="match status" value="1"/>
</dbReference>
<feature type="domain" description="Protein FecR C-terminal" evidence="3">
    <location>
        <begin position="253"/>
        <end position="318"/>
    </location>
</feature>
<keyword evidence="1" id="KW-1133">Transmembrane helix</keyword>
<dbReference type="PANTHER" id="PTHR30273">
    <property type="entry name" value="PERIPLASMIC SIGNAL SENSOR AND SIGMA FACTOR ACTIVATOR FECR-RELATED"/>
    <property type="match status" value="1"/>
</dbReference>
<evidence type="ECO:0000313" key="4">
    <source>
        <dbReference type="EMBL" id="OHX68294.1"/>
    </source>
</evidence>
<dbReference type="Pfam" id="PF16344">
    <property type="entry name" value="FecR_C"/>
    <property type="match status" value="1"/>
</dbReference>
<dbReference type="RefSeq" id="WP_044226997.1">
    <property type="nucleotide sequence ID" value="NZ_JRYR02000001.1"/>
</dbReference>
<dbReference type="Proteomes" id="UP000179797">
    <property type="component" value="Unassembled WGS sequence"/>
</dbReference>
<dbReference type="OrthoDB" id="1452822at2"/>
<comment type="caution">
    <text evidence="4">The sequence shown here is derived from an EMBL/GenBank/DDBJ whole genome shotgun (WGS) entry which is preliminary data.</text>
</comment>
<dbReference type="InterPro" id="IPR032508">
    <property type="entry name" value="FecR_C"/>
</dbReference>
<dbReference type="InterPro" id="IPR006860">
    <property type="entry name" value="FecR"/>
</dbReference>
<feature type="transmembrane region" description="Helical" evidence="1">
    <location>
        <begin position="82"/>
        <end position="105"/>
    </location>
</feature>
<keyword evidence="1" id="KW-0812">Transmembrane</keyword>
<dbReference type="InterPro" id="IPR012373">
    <property type="entry name" value="Ferrdict_sens_TM"/>
</dbReference>
<name>A0A1S1Z4S7_FLAPC</name>
<dbReference type="AlphaFoldDB" id="A0A1S1Z4S7"/>
<dbReference type="Pfam" id="PF04773">
    <property type="entry name" value="FecR"/>
    <property type="match status" value="1"/>
</dbReference>
<gene>
    <name evidence="4" type="ORF">NH26_19045</name>
</gene>
<dbReference type="Gene3D" id="3.55.50.30">
    <property type="match status" value="1"/>
</dbReference>
<keyword evidence="5" id="KW-1185">Reference proteome</keyword>
<dbReference type="GO" id="GO:0016989">
    <property type="term" value="F:sigma factor antagonist activity"/>
    <property type="evidence" value="ECO:0007669"/>
    <property type="project" value="TreeGrafter"/>
</dbReference>
<dbReference type="Gene3D" id="2.60.120.1440">
    <property type="match status" value="1"/>
</dbReference>
<dbReference type="STRING" id="915059.NH26_19045"/>
<protein>
    <recommendedName>
        <fullName evidence="6">FecR protein domain-containing protein</fullName>
    </recommendedName>
</protein>
<organism evidence="4 5">
    <name type="scientific">Flammeovirga pacifica</name>
    <dbReference type="NCBI Taxonomy" id="915059"/>
    <lineage>
        <taxon>Bacteria</taxon>
        <taxon>Pseudomonadati</taxon>
        <taxon>Bacteroidota</taxon>
        <taxon>Cytophagia</taxon>
        <taxon>Cytophagales</taxon>
        <taxon>Flammeovirgaceae</taxon>
        <taxon>Flammeovirga</taxon>
    </lineage>
</organism>
<evidence type="ECO:0000313" key="5">
    <source>
        <dbReference type="Proteomes" id="UP000179797"/>
    </source>
</evidence>
<accession>A0A1S1Z4S7</accession>
<evidence type="ECO:0000259" key="3">
    <source>
        <dbReference type="Pfam" id="PF16344"/>
    </source>
</evidence>
<dbReference type="EMBL" id="JRYR02000001">
    <property type="protein sequence ID" value="OHX68294.1"/>
    <property type="molecule type" value="Genomic_DNA"/>
</dbReference>
<reference evidence="4 5" key="1">
    <citation type="journal article" date="2012" name="Int. J. Syst. Evol. Microbiol.">
        <title>Flammeovirga pacifica sp. nov., isolated from deep-sea sediment.</title>
        <authorList>
            <person name="Xu H."/>
            <person name="Fu Y."/>
            <person name="Yang N."/>
            <person name="Ding Z."/>
            <person name="Lai Q."/>
            <person name="Zeng R."/>
        </authorList>
    </citation>
    <scope>NUCLEOTIDE SEQUENCE [LARGE SCALE GENOMIC DNA]</scope>
    <source>
        <strain evidence="5">DSM 24597 / LMG 26175 / WPAGA1</strain>
    </source>
</reference>